<dbReference type="EMBL" id="CAEZYQ010000016">
    <property type="protein sequence ID" value="CAB4752642.1"/>
    <property type="molecule type" value="Genomic_DNA"/>
</dbReference>
<protein>
    <submittedName>
        <fullName evidence="2">Unannotated protein</fullName>
    </submittedName>
</protein>
<proteinExistence type="predicted"/>
<feature type="region of interest" description="Disordered" evidence="1">
    <location>
        <begin position="343"/>
        <end position="384"/>
    </location>
</feature>
<evidence type="ECO:0000256" key="1">
    <source>
        <dbReference type="SAM" id="MobiDB-lite"/>
    </source>
</evidence>
<reference evidence="2" key="1">
    <citation type="submission" date="2020-05" db="EMBL/GenBank/DDBJ databases">
        <authorList>
            <person name="Chiriac C."/>
            <person name="Salcher M."/>
            <person name="Ghai R."/>
            <person name="Kavagutti S V."/>
        </authorList>
    </citation>
    <scope>NUCLEOTIDE SEQUENCE</scope>
</reference>
<feature type="compositionally biased region" description="Pro residues" evidence="1">
    <location>
        <begin position="359"/>
        <end position="369"/>
    </location>
</feature>
<feature type="compositionally biased region" description="Low complexity" evidence="1">
    <location>
        <begin position="370"/>
        <end position="380"/>
    </location>
</feature>
<dbReference type="AlphaFoldDB" id="A0A6J6TYJ1"/>
<feature type="region of interest" description="Disordered" evidence="1">
    <location>
        <begin position="46"/>
        <end position="69"/>
    </location>
</feature>
<sequence>MGNTTRRLARGGALLTTAAVLAVSAGPAMAAEPVAQASATGLRLTLGGTPTDSGTYTVTNDGKRETATGSNEPAISALGGQSFIQAGTLSQDAGTVIRDRRGFSAACAGLAGDGATLVEVAEGGCIVPGENLALNAGSADLTGIQILGDQFPQELQDALQPVLDPLLGGLTTALQTVLDGGGIELGLDLGAVQSFCTAEPGSADGGTDITDASLFATLGGTRIDLIELPTNPPPNTKVVTDLGVVVQSLLDALRVEFETAIDGALGPLTAVIDGAEVLAEALEQVGEQLAPLEENVLDITLNKQEFPSDDSIEVTALDLNLLPAAETAGFQVLSAQIGESACGPNTRVAADPDPDPDPDPNPQPQPVPTAVPAGVESAGPGDDGLGAGGNLALLALVALSAGAGVASYRRSLRA</sequence>
<organism evidence="2">
    <name type="scientific">freshwater metagenome</name>
    <dbReference type="NCBI Taxonomy" id="449393"/>
    <lineage>
        <taxon>unclassified sequences</taxon>
        <taxon>metagenomes</taxon>
        <taxon>ecological metagenomes</taxon>
    </lineage>
</organism>
<evidence type="ECO:0000313" key="2">
    <source>
        <dbReference type="EMBL" id="CAB4752642.1"/>
    </source>
</evidence>
<name>A0A6J6TYJ1_9ZZZZ</name>
<accession>A0A6J6TYJ1</accession>
<feature type="compositionally biased region" description="Polar residues" evidence="1">
    <location>
        <begin position="50"/>
        <end position="60"/>
    </location>
</feature>
<gene>
    <name evidence="2" type="ORF">UFOPK2761_02076</name>
</gene>